<reference evidence="13 14" key="1">
    <citation type="journal article" date="2018" name="Int. J. Syst. Evol. Microbiol.">
        <title>Epidermidibacterium keratini gen. nov., sp. nov., a member of the family Sporichthyaceae, isolated from keratin epidermis.</title>
        <authorList>
            <person name="Lee D.G."/>
            <person name="Trujillo M.E."/>
            <person name="Kang S."/>
            <person name="Nam J.J."/>
            <person name="Kim Y.J."/>
        </authorList>
    </citation>
    <scope>NUCLEOTIDE SEQUENCE [LARGE SCALE GENOMIC DNA]</scope>
    <source>
        <strain evidence="13 14">EPI-7</strain>
    </source>
</reference>
<feature type="transmembrane region" description="Helical" evidence="12">
    <location>
        <begin position="110"/>
        <end position="132"/>
    </location>
</feature>
<evidence type="ECO:0000256" key="7">
    <source>
        <dbReference type="ARBA" id="ARBA00023098"/>
    </source>
</evidence>
<keyword evidence="3" id="KW-0444">Lipid biosynthesis</keyword>
<dbReference type="EMBL" id="CP047156">
    <property type="protein sequence ID" value="QHC02574.1"/>
    <property type="molecule type" value="Genomic_DNA"/>
</dbReference>
<dbReference type="KEGG" id="eke:EK0264_19100"/>
<proteinExistence type="inferred from homology"/>
<keyword evidence="6 12" id="KW-1133">Transmembrane helix</keyword>
<keyword evidence="9" id="KW-0594">Phospholipid biosynthesis</keyword>
<evidence type="ECO:0000256" key="8">
    <source>
        <dbReference type="ARBA" id="ARBA00023136"/>
    </source>
</evidence>
<evidence type="ECO:0000313" key="14">
    <source>
        <dbReference type="Proteomes" id="UP000463857"/>
    </source>
</evidence>
<evidence type="ECO:0000256" key="6">
    <source>
        <dbReference type="ARBA" id="ARBA00022989"/>
    </source>
</evidence>
<comment type="similarity">
    <text evidence="2 11">Belongs to the CDP-alcohol phosphatidyltransferase class-I family.</text>
</comment>
<dbReference type="GO" id="GO:0046474">
    <property type="term" value="P:glycerophospholipid biosynthetic process"/>
    <property type="evidence" value="ECO:0007669"/>
    <property type="project" value="TreeGrafter"/>
</dbReference>
<comment type="subcellular location">
    <subcellularLocation>
        <location evidence="1">Membrane</location>
        <topology evidence="1">Multi-pass membrane protein</topology>
    </subcellularLocation>
</comment>
<evidence type="ECO:0000256" key="9">
    <source>
        <dbReference type="ARBA" id="ARBA00023209"/>
    </source>
</evidence>
<keyword evidence="5 12" id="KW-0812">Transmembrane</keyword>
<dbReference type="AlphaFoldDB" id="A0A7L4YUY1"/>
<evidence type="ECO:0000256" key="4">
    <source>
        <dbReference type="ARBA" id="ARBA00022679"/>
    </source>
</evidence>
<dbReference type="GO" id="GO:0008444">
    <property type="term" value="F:CDP-diacylglycerol-glycerol-3-phosphate 3-phosphatidyltransferase activity"/>
    <property type="evidence" value="ECO:0007669"/>
    <property type="project" value="InterPro"/>
</dbReference>
<dbReference type="InterPro" id="IPR000462">
    <property type="entry name" value="CDP-OH_P_trans"/>
</dbReference>
<dbReference type="PROSITE" id="PS00379">
    <property type="entry name" value="CDP_ALCOHOL_P_TRANSF"/>
    <property type="match status" value="1"/>
</dbReference>
<feature type="transmembrane region" description="Helical" evidence="12">
    <location>
        <begin position="138"/>
        <end position="163"/>
    </location>
</feature>
<evidence type="ECO:0000256" key="12">
    <source>
        <dbReference type="SAM" id="Phobius"/>
    </source>
</evidence>
<dbReference type="Gene3D" id="1.20.120.1760">
    <property type="match status" value="1"/>
</dbReference>
<evidence type="ECO:0000256" key="10">
    <source>
        <dbReference type="ARBA" id="ARBA00023264"/>
    </source>
</evidence>
<dbReference type="GO" id="GO:0016020">
    <property type="term" value="C:membrane"/>
    <property type="evidence" value="ECO:0007669"/>
    <property type="project" value="UniProtKB-SubCell"/>
</dbReference>
<evidence type="ECO:0000313" key="13">
    <source>
        <dbReference type="EMBL" id="QHC02574.1"/>
    </source>
</evidence>
<dbReference type="InterPro" id="IPR050324">
    <property type="entry name" value="CDP-alcohol_PTase-I"/>
</dbReference>
<dbReference type="InterPro" id="IPR043130">
    <property type="entry name" value="CDP-OH_PTrfase_TM_dom"/>
</dbReference>
<dbReference type="InParanoid" id="A0A7L4YUY1"/>
<evidence type="ECO:0000256" key="3">
    <source>
        <dbReference type="ARBA" id="ARBA00022516"/>
    </source>
</evidence>
<organism evidence="13 14">
    <name type="scientific">Epidermidibacterium keratini</name>
    <dbReference type="NCBI Taxonomy" id="1891644"/>
    <lineage>
        <taxon>Bacteria</taxon>
        <taxon>Bacillati</taxon>
        <taxon>Actinomycetota</taxon>
        <taxon>Actinomycetes</taxon>
        <taxon>Sporichthyales</taxon>
        <taxon>Sporichthyaceae</taxon>
        <taxon>Epidermidibacterium</taxon>
    </lineage>
</organism>
<name>A0A7L4YUY1_9ACTN</name>
<dbReference type="PANTHER" id="PTHR14269:SF62">
    <property type="entry name" value="CDP-DIACYLGLYCEROL--GLYCEROL-3-PHOSPHATE 3-PHOSPHATIDYLTRANSFERASE 1, CHLOROPLASTIC"/>
    <property type="match status" value="1"/>
</dbReference>
<keyword evidence="10" id="KW-1208">Phospholipid metabolism</keyword>
<accession>A0A7L4YUY1</accession>
<keyword evidence="4 11" id="KW-0808">Transferase</keyword>
<feature type="transmembrane region" description="Helical" evidence="12">
    <location>
        <begin position="76"/>
        <end position="98"/>
    </location>
</feature>
<dbReference type="InterPro" id="IPR048254">
    <property type="entry name" value="CDP_ALCOHOL_P_TRANSF_CS"/>
</dbReference>
<keyword evidence="8 12" id="KW-0472">Membrane</keyword>
<evidence type="ECO:0000256" key="5">
    <source>
        <dbReference type="ARBA" id="ARBA00022692"/>
    </source>
</evidence>
<protein>
    <submittedName>
        <fullName evidence="13">CDP-alcohol phosphatidyltransferase family protein</fullName>
    </submittedName>
</protein>
<dbReference type="Pfam" id="PF01066">
    <property type="entry name" value="CDP-OH_P_transf"/>
    <property type="match status" value="1"/>
</dbReference>
<dbReference type="PANTHER" id="PTHR14269">
    <property type="entry name" value="CDP-DIACYLGLYCEROL--GLYCEROL-3-PHOSPHATE 3-PHOSPHATIDYLTRANSFERASE-RELATED"/>
    <property type="match status" value="1"/>
</dbReference>
<dbReference type="PIRSF" id="PIRSF000847">
    <property type="entry name" value="Phos_ph_gly_syn"/>
    <property type="match status" value="1"/>
</dbReference>
<dbReference type="InterPro" id="IPR004570">
    <property type="entry name" value="Phosphatidylglycerol_P_synth"/>
</dbReference>
<keyword evidence="7" id="KW-0443">Lipid metabolism</keyword>
<gene>
    <name evidence="13" type="ORF">EK0264_19100</name>
</gene>
<evidence type="ECO:0000256" key="2">
    <source>
        <dbReference type="ARBA" id="ARBA00010441"/>
    </source>
</evidence>
<dbReference type="UniPathway" id="UPA00085"/>
<keyword evidence="14" id="KW-1185">Reference proteome</keyword>
<dbReference type="OrthoDB" id="9796672at2"/>
<dbReference type="Proteomes" id="UP000463857">
    <property type="component" value="Chromosome"/>
</dbReference>
<evidence type="ECO:0000256" key="1">
    <source>
        <dbReference type="ARBA" id="ARBA00004141"/>
    </source>
</evidence>
<evidence type="ECO:0000256" key="11">
    <source>
        <dbReference type="RuleBase" id="RU003750"/>
    </source>
</evidence>
<sequence>MLRLAGVPLFLWLLLVPQADLWAAIVLAVSAITDWADGKIARATGQTSKLGMVLDPAADRLYILSTLAAFGIRGLLPWWVIGLILLRDLIVGIALLFLRRAGYQALQVNYLGKAATFNLLYGFPMLLLAYAWESAAAVALPIAYAFLMWGIGLYLISGAHYVWQIVRIVRAAR</sequence>